<feature type="region of interest" description="Disordered" evidence="1">
    <location>
        <begin position="32"/>
        <end position="63"/>
    </location>
</feature>
<evidence type="ECO:0000313" key="3">
    <source>
        <dbReference type="Proteomes" id="UP000298468"/>
    </source>
</evidence>
<comment type="caution">
    <text evidence="2">The sequence shown here is derived from an EMBL/GenBank/DDBJ whole genome shotgun (WGS) entry which is preliminary data.</text>
</comment>
<name>A0A4R9BRI8_9MICO</name>
<evidence type="ECO:0000256" key="1">
    <source>
        <dbReference type="SAM" id="MobiDB-lite"/>
    </source>
</evidence>
<organism evidence="2 3">
    <name type="scientific">Cryobacterium lactosi</name>
    <dbReference type="NCBI Taxonomy" id="1259202"/>
    <lineage>
        <taxon>Bacteria</taxon>
        <taxon>Bacillati</taxon>
        <taxon>Actinomycetota</taxon>
        <taxon>Actinomycetes</taxon>
        <taxon>Micrococcales</taxon>
        <taxon>Microbacteriaceae</taxon>
        <taxon>Cryobacterium</taxon>
    </lineage>
</organism>
<proteinExistence type="predicted"/>
<gene>
    <name evidence="2" type="ORF">E3T61_11030</name>
</gene>
<keyword evidence="3" id="KW-1185">Reference proteome</keyword>
<dbReference type="Proteomes" id="UP000298468">
    <property type="component" value="Unassembled WGS sequence"/>
</dbReference>
<dbReference type="OrthoDB" id="4978239at2"/>
<protein>
    <submittedName>
        <fullName evidence="2">Uncharacterized protein</fullName>
    </submittedName>
</protein>
<dbReference type="PROSITE" id="PS51257">
    <property type="entry name" value="PROKAR_LIPOPROTEIN"/>
    <property type="match status" value="1"/>
</dbReference>
<dbReference type="RefSeq" id="WP_134640902.1">
    <property type="nucleotide sequence ID" value="NZ_SOHM01000025.1"/>
</dbReference>
<reference evidence="2 3" key="1">
    <citation type="submission" date="2019-03" db="EMBL/GenBank/DDBJ databases">
        <title>Genomics of glacier-inhabiting Cryobacterium strains.</title>
        <authorList>
            <person name="Liu Q."/>
            <person name="Xin Y.-H."/>
        </authorList>
    </citation>
    <scope>NUCLEOTIDE SEQUENCE [LARGE SCALE GENOMIC DNA]</scope>
    <source>
        <strain evidence="2 3">Sr59</strain>
    </source>
</reference>
<dbReference type="AlphaFoldDB" id="A0A4R9BRI8"/>
<feature type="compositionally biased region" description="Low complexity" evidence="1">
    <location>
        <begin position="32"/>
        <end position="60"/>
    </location>
</feature>
<accession>A0A4R9BRI8</accession>
<evidence type="ECO:0000313" key="2">
    <source>
        <dbReference type="EMBL" id="TFD89440.1"/>
    </source>
</evidence>
<sequence>MTNRTSAFHRHGTIAALAVGVMLIAGCAGEPAGDEPAAASPTTAPAETAVPTPATPAPAELNLDDPHSWVIDYTGIGPLTLQGNVADEAASATAFTTTLQDGCPWVTSLDKTDFPSIWLPDPAATGVIDQIVLQAWGSAPTVAANSPATSAGIGIGATLDQITAAYPDIEQNDGRYAPFYSLPDGSGHWINFALSTDGVVDTIVVRDSALMDSEYCG</sequence>
<dbReference type="EMBL" id="SOHM01000025">
    <property type="protein sequence ID" value="TFD89440.1"/>
    <property type="molecule type" value="Genomic_DNA"/>
</dbReference>